<organism evidence="5 6">
    <name type="scientific">Rhodobium gokarnense</name>
    <dbReference type="NCBI Taxonomy" id="364296"/>
    <lineage>
        <taxon>Bacteria</taxon>
        <taxon>Pseudomonadati</taxon>
        <taxon>Pseudomonadota</taxon>
        <taxon>Alphaproteobacteria</taxon>
        <taxon>Hyphomicrobiales</taxon>
        <taxon>Rhodobiaceae</taxon>
        <taxon>Rhodobium</taxon>
    </lineage>
</organism>
<dbReference type="Gene3D" id="3.40.50.10140">
    <property type="entry name" value="Toll/interleukin-1 receptor homology (TIR) domain"/>
    <property type="match status" value="1"/>
</dbReference>
<dbReference type="Pfam" id="PF08477">
    <property type="entry name" value="Roc"/>
    <property type="match status" value="1"/>
</dbReference>
<keyword evidence="1" id="KW-0433">Leucine-rich repeat</keyword>
<evidence type="ECO:0000259" key="3">
    <source>
        <dbReference type="Pfam" id="PF13676"/>
    </source>
</evidence>
<dbReference type="PANTHER" id="PTHR46652">
    <property type="entry name" value="LEUCINE-RICH REPEAT AND IQ DOMAIN-CONTAINING PROTEIN 1-RELATED"/>
    <property type="match status" value="1"/>
</dbReference>
<keyword evidence="2" id="KW-0677">Repeat</keyword>
<dbReference type="InterPro" id="IPR000157">
    <property type="entry name" value="TIR_dom"/>
</dbReference>
<dbReference type="SUPFAM" id="SSF52058">
    <property type="entry name" value="L domain-like"/>
    <property type="match status" value="1"/>
</dbReference>
<dbReference type="PANTHER" id="PTHR46652:SF3">
    <property type="entry name" value="LEUCINE-RICH REPEAT-CONTAINING PROTEIN 9"/>
    <property type="match status" value="1"/>
</dbReference>
<evidence type="ECO:0000313" key="6">
    <source>
        <dbReference type="Proteomes" id="UP001209755"/>
    </source>
</evidence>
<sequence length="961" mass="107436">SDLAPLAGLQNLQTVNCGRTQVSDLAPLAGLQNLQTVNCGRTQVSDLAPLAGLENLQTVYCWSTQVSDLTPLAGLQNLQTVYCWSTQVSDLAPLAGLENLQTVDCGRTQVSDLAPLAGLENLQTVNCWSTQVSDLAPLVGLENLQTVNCGRTQVSDLAPLAGLQNLQTVYCSDTQVSDLAPLAGLQNLQEIDCSDTQVSDLAPLAGLENLQTVNCSGCHLSDDFETLWFRPSLSTATLWNTTLPSVPAEVLSQYYGDNCLARLRSHFRDLGEGRETIGDVKVMILGNGRVGKTKICRRLSGQDFGDRKEPSTHGIRILSAPLPHTGKENQPARKMQIWDFGGQDIYHGTHALFMKSRAIFPLVWTTKSEGSIEHEYGGMRFANQPLAYWLSYVRQFGGTTSPLIIIQNQCDGPRDEVLEPPLPAENRSDFPFCKHVHYSALKDLGRASLDDAIIEAIKWLDQTRGVDVIGAGRATVKRQLEEMHRADTELPVNERRNQVLSKAQFRTLCVEAGGISDQDLLLDYLHNTGTVFYQRELFRDRIILDQQWALDAIYSIFDRENVYQRLTRSRHGRFDRIDLASLLWDAEGYSIDEQKLFLTFMESCGVCFRVSGNDPDEGSAPEYIAPDLLPEESPQAVAEKWNADRPTEEKSYAFDLLPPGLMRGIISRIGSQAGLSGDYWRHGVYVSETRTGSRGIVEERCAEGWKGDIRVAAQRGQAKTLLAALCEIVEQEQKRFGLTAQASEIRQKAEEFELAFQREEAAVPKIFVSYAWGDETPEGRGRDEAVEALCNDARDRGITVYRDKDELHVGDRISDFMNMLSAGDRICIILSKKYLESSFCMKELYDIWRRSGLKDDDLLEKIRVYRLPCANIFTAADRLRWGAHWQQQYDELDSLAKEVGHQLMSEKDFNHYRRMQRFASDIGEILTAVADVVLPANIEDYGRYCFEDISSNDSDANTGSD</sequence>
<dbReference type="Gene3D" id="1.10.10.10">
    <property type="entry name" value="Winged helix-like DNA-binding domain superfamily/Winged helix DNA-binding domain"/>
    <property type="match status" value="1"/>
</dbReference>
<dbReference type="InterPro" id="IPR032171">
    <property type="entry name" value="COR-A"/>
</dbReference>
<dbReference type="InterPro" id="IPR032675">
    <property type="entry name" value="LRR_dom_sf"/>
</dbReference>
<comment type="caution">
    <text evidence="5">The sequence shown here is derived from an EMBL/GenBank/DDBJ whole genome shotgun (WGS) entry which is preliminary data.</text>
</comment>
<dbReference type="Gene3D" id="3.40.50.300">
    <property type="entry name" value="P-loop containing nucleotide triphosphate hydrolases"/>
    <property type="match status" value="1"/>
</dbReference>
<keyword evidence="6" id="KW-1185">Reference proteome</keyword>
<evidence type="ECO:0000256" key="1">
    <source>
        <dbReference type="ARBA" id="ARBA00022614"/>
    </source>
</evidence>
<dbReference type="InterPro" id="IPR050836">
    <property type="entry name" value="SDS22/Internalin_LRR"/>
</dbReference>
<feature type="domain" description="COR" evidence="4">
    <location>
        <begin position="490"/>
        <end position="629"/>
    </location>
</feature>
<dbReference type="Proteomes" id="UP001209755">
    <property type="component" value="Unassembled WGS sequence"/>
</dbReference>
<feature type="domain" description="TIR" evidence="3">
    <location>
        <begin position="766"/>
        <end position="851"/>
    </location>
</feature>
<dbReference type="SUPFAM" id="SSF52200">
    <property type="entry name" value="Toll/Interleukin receptor TIR domain"/>
    <property type="match status" value="1"/>
</dbReference>
<proteinExistence type="predicted"/>
<name>A0ABT3HBA1_9HYPH</name>
<gene>
    <name evidence="5" type="ORF">M2319_001956</name>
</gene>
<dbReference type="Gene3D" id="3.80.10.10">
    <property type="entry name" value="Ribonuclease Inhibitor"/>
    <property type="match status" value="1"/>
</dbReference>
<dbReference type="Pfam" id="PF12799">
    <property type="entry name" value="LRR_4"/>
    <property type="match status" value="4"/>
</dbReference>
<dbReference type="Pfam" id="PF16095">
    <property type="entry name" value="COR-A"/>
    <property type="match status" value="1"/>
</dbReference>
<dbReference type="InterPro" id="IPR025875">
    <property type="entry name" value="Leu-rich_rpt_4"/>
</dbReference>
<evidence type="ECO:0000256" key="2">
    <source>
        <dbReference type="ARBA" id="ARBA00022737"/>
    </source>
</evidence>
<dbReference type="RefSeq" id="WP_264601272.1">
    <property type="nucleotide sequence ID" value="NZ_JAOQNS010000005.1"/>
</dbReference>
<dbReference type="EMBL" id="JAOQNS010000005">
    <property type="protein sequence ID" value="MCW2307619.1"/>
    <property type="molecule type" value="Genomic_DNA"/>
</dbReference>
<dbReference type="InterPro" id="IPR027417">
    <property type="entry name" value="P-loop_NTPase"/>
</dbReference>
<dbReference type="InterPro" id="IPR035897">
    <property type="entry name" value="Toll_tir_struct_dom_sf"/>
</dbReference>
<evidence type="ECO:0000313" key="5">
    <source>
        <dbReference type="EMBL" id="MCW2307619.1"/>
    </source>
</evidence>
<dbReference type="Pfam" id="PF13676">
    <property type="entry name" value="TIR_2"/>
    <property type="match status" value="1"/>
</dbReference>
<accession>A0ABT3HBA1</accession>
<feature type="non-terminal residue" evidence="5">
    <location>
        <position position="1"/>
    </location>
</feature>
<dbReference type="PRINTS" id="PR00449">
    <property type="entry name" value="RASTRNSFRMNG"/>
</dbReference>
<evidence type="ECO:0000259" key="4">
    <source>
        <dbReference type="Pfam" id="PF16095"/>
    </source>
</evidence>
<reference evidence="6" key="1">
    <citation type="submission" date="2023-07" db="EMBL/GenBank/DDBJ databases">
        <title>Genome sequencing of Purple Non-Sulfur Bacteria from various extreme environments.</title>
        <authorList>
            <person name="Mayer M."/>
        </authorList>
    </citation>
    <scope>NUCLEOTIDE SEQUENCE [LARGE SCALE GENOMIC DNA]</scope>
    <source>
        <strain evidence="6">DSM 17935</strain>
    </source>
</reference>
<dbReference type="InterPro" id="IPR036388">
    <property type="entry name" value="WH-like_DNA-bd_sf"/>
</dbReference>
<dbReference type="SUPFAM" id="SSF52540">
    <property type="entry name" value="P-loop containing nucleoside triphosphate hydrolases"/>
    <property type="match status" value="1"/>
</dbReference>
<protein>
    <submittedName>
        <fullName evidence="5">Internalin A</fullName>
    </submittedName>
</protein>